<comment type="caution">
    <text evidence="1">The sequence shown here is derived from an EMBL/GenBank/DDBJ whole genome shotgun (WGS) entry which is preliminary data.</text>
</comment>
<keyword evidence="2" id="KW-1185">Reference proteome</keyword>
<dbReference type="InterPro" id="IPR016155">
    <property type="entry name" value="Mopterin_synth/thiamin_S_b"/>
</dbReference>
<dbReference type="InterPro" id="IPR003749">
    <property type="entry name" value="ThiS/MoaD-like"/>
</dbReference>
<gene>
    <name evidence="1" type="ORF">J2Z79_002386</name>
</gene>
<dbReference type="InterPro" id="IPR012675">
    <property type="entry name" value="Beta-grasp_dom_sf"/>
</dbReference>
<dbReference type="SUPFAM" id="SSF54285">
    <property type="entry name" value="MoaD/ThiS"/>
    <property type="match status" value="1"/>
</dbReference>
<dbReference type="Proteomes" id="UP001519289">
    <property type="component" value="Unassembled WGS sequence"/>
</dbReference>
<evidence type="ECO:0000313" key="2">
    <source>
        <dbReference type="Proteomes" id="UP001519289"/>
    </source>
</evidence>
<dbReference type="EMBL" id="JAGGLG010000020">
    <property type="protein sequence ID" value="MBP2018970.1"/>
    <property type="molecule type" value="Genomic_DNA"/>
</dbReference>
<accession>A0ABS4JTX2</accession>
<dbReference type="Pfam" id="PF02597">
    <property type="entry name" value="ThiS"/>
    <property type="match status" value="1"/>
</dbReference>
<reference evidence="1 2" key="1">
    <citation type="submission" date="2021-03" db="EMBL/GenBank/DDBJ databases">
        <title>Genomic Encyclopedia of Type Strains, Phase IV (KMG-IV): sequencing the most valuable type-strain genomes for metagenomic binning, comparative biology and taxonomic classification.</title>
        <authorList>
            <person name="Goeker M."/>
        </authorList>
    </citation>
    <scope>NUCLEOTIDE SEQUENCE [LARGE SCALE GENOMIC DNA]</scope>
    <source>
        <strain evidence="1 2">DSM 27138</strain>
    </source>
</reference>
<dbReference type="Gene3D" id="3.10.20.30">
    <property type="match status" value="1"/>
</dbReference>
<proteinExistence type="predicted"/>
<name>A0ABS4JTX2_9FIRM</name>
<sequence length="78" mass="8183">MVTVRLFGTLRLDARQRQVAVDASTVAEALQKTAAALGLPDAGPLQAATVYVNGERAGMRTRLRDGDELYLLSPAAGG</sequence>
<dbReference type="CDD" id="cd17040">
    <property type="entry name" value="Ubl_MoaD_like"/>
    <property type="match status" value="1"/>
</dbReference>
<evidence type="ECO:0000313" key="1">
    <source>
        <dbReference type="EMBL" id="MBP2018970.1"/>
    </source>
</evidence>
<protein>
    <submittedName>
        <fullName evidence="1">Molybdopterin converting factor small subunit</fullName>
    </submittedName>
</protein>
<organism evidence="1 2">
    <name type="scientific">Symbiobacterium terraclitae</name>
    <dbReference type="NCBI Taxonomy" id="557451"/>
    <lineage>
        <taxon>Bacteria</taxon>
        <taxon>Bacillati</taxon>
        <taxon>Bacillota</taxon>
        <taxon>Clostridia</taxon>
        <taxon>Eubacteriales</taxon>
        <taxon>Symbiobacteriaceae</taxon>
        <taxon>Symbiobacterium</taxon>
    </lineage>
</organism>
<dbReference type="RefSeq" id="WP_209467092.1">
    <property type="nucleotide sequence ID" value="NZ_JAGGLG010000020.1"/>
</dbReference>